<evidence type="ECO:0000256" key="2">
    <source>
        <dbReference type="ARBA" id="ARBA00005466"/>
    </source>
</evidence>
<dbReference type="RefSeq" id="WP_323260964.1">
    <property type="nucleotide sequence ID" value="NZ_JAYGIE010000025.1"/>
</dbReference>
<dbReference type="EMBL" id="JAYGIE010000025">
    <property type="protein sequence ID" value="MEA5477435.1"/>
    <property type="molecule type" value="Genomic_DNA"/>
</dbReference>
<name>A0ABU5TGT5_9CYAN</name>
<keyword evidence="4" id="KW-0274">FAD</keyword>
<gene>
    <name evidence="7" type="ORF">VB774_07360</name>
</gene>
<evidence type="ECO:0000259" key="6">
    <source>
        <dbReference type="Pfam" id="PF01565"/>
    </source>
</evidence>
<keyword evidence="5" id="KW-0560">Oxidoreductase</keyword>
<accession>A0ABU5TGT5</accession>
<feature type="domain" description="FAD linked oxidase N-terminal" evidence="6">
    <location>
        <begin position="61"/>
        <end position="186"/>
    </location>
</feature>
<evidence type="ECO:0000256" key="3">
    <source>
        <dbReference type="ARBA" id="ARBA00022630"/>
    </source>
</evidence>
<dbReference type="Gene3D" id="3.30.465.10">
    <property type="match status" value="1"/>
</dbReference>
<dbReference type="PANTHER" id="PTHR42973:SF39">
    <property type="entry name" value="FAD-BINDING PCMH-TYPE DOMAIN-CONTAINING PROTEIN"/>
    <property type="match status" value="1"/>
</dbReference>
<dbReference type="InterPro" id="IPR050416">
    <property type="entry name" value="FAD-linked_Oxidoreductase"/>
</dbReference>
<dbReference type="PANTHER" id="PTHR42973">
    <property type="entry name" value="BINDING OXIDOREDUCTASE, PUTATIVE (AFU_ORTHOLOGUE AFUA_1G17690)-RELATED"/>
    <property type="match status" value="1"/>
</dbReference>
<evidence type="ECO:0000256" key="5">
    <source>
        <dbReference type="ARBA" id="ARBA00023002"/>
    </source>
</evidence>
<keyword evidence="3" id="KW-0285">Flavoprotein</keyword>
<reference evidence="7 8" key="1">
    <citation type="submission" date="2023-12" db="EMBL/GenBank/DDBJ databases">
        <title>Baltic Sea Cyanobacteria.</title>
        <authorList>
            <person name="Delbaje E."/>
            <person name="Fewer D.P."/>
            <person name="Shishido T.K."/>
        </authorList>
    </citation>
    <scope>NUCLEOTIDE SEQUENCE [LARGE SCALE GENOMIC DNA]</scope>
    <source>
        <strain evidence="7 8">UHCC 0370</strain>
    </source>
</reference>
<dbReference type="SUPFAM" id="SSF56176">
    <property type="entry name" value="FAD-binding/transporter-associated domain-like"/>
    <property type="match status" value="1"/>
</dbReference>
<evidence type="ECO:0000313" key="8">
    <source>
        <dbReference type="Proteomes" id="UP001301388"/>
    </source>
</evidence>
<proteinExistence type="inferred from homology"/>
<evidence type="ECO:0000256" key="1">
    <source>
        <dbReference type="ARBA" id="ARBA00001974"/>
    </source>
</evidence>
<comment type="caution">
    <text evidence="7">The sequence shown here is derived from an EMBL/GenBank/DDBJ whole genome shotgun (WGS) entry which is preliminary data.</text>
</comment>
<comment type="cofactor">
    <cofactor evidence="1">
        <name>FAD</name>
        <dbReference type="ChEBI" id="CHEBI:57692"/>
    </cofactor>
</comment>
<dbReference type="InterPro" id="IPR016169">
    <property type="entry name" value="FAD-bd_PCMH_sub2"/>
</dbReference>
<dbReference type="Pfam" id="PF01565">
    <property type="entry name" value="FAD_binding_4"/>
    <property type="match status" value="1"/>
</dbReference>
<dbReference type="InterPro" id="IPR036318">
    <property type="entry name" value="FAD-bd_PCMH-like_sf"/>
</dbReference>
<evidence type="ECO:0000256" key="4">
    <source>
        <dbReference type="ARBA" id="ARBA00022827"/>
    </source>
</evidence>
<comment type="similarity">
    <text evidence="2">Belongs to the oxygen-dependent FAD-linked oxidoreductase family.</text>
</comment>
<dbReference type="InterPro" id="IPR006094">
    <property type="entry name" value="Oxid_FAD_bind_N"/>
</dbReference>
<dbReference type="Proteomes" id="UP001301388">
    <property type="component" value="Unassembled WGS sequence"/>
</dbReference>
<organism evidence="7 8">
    <name type="scientific">Pseudanabaena galeata UHCC 0370</name>
    <dbReference type="NCBI Taxonomy" id="3110310"/>
    <lineage>
        <taxon>Bacteria</taxon>
        <taxon>Bacillati</taxon>
        <taxon>Cyanobacteriota</taxon>
        <taxon>Cyanophyceae</taxon>
        <taxon>Pseudanabaenales</taxon>
        <taxon>Pseudanabaenaceae</taxon>
        <taxon>Pseudanabaena</taxon>
    </lineage>
</organism>
<evidence type="ECO:0000313" key="7">
    <source>
        <dbReference type="EMBL" id="MEA5477435.1"/>
    </source>
</evidence>
<keyword evidence="8" id="KW-1185">Reference proteome</keyword>
<sequence>MSNSDFINKYVAEHKKQLEELRVKANLLAFDGRVVIIGDDDYPQKRLQYATTSVAEEYVSPRIILYPTGEKDIQKAIGLCHELKMAISVRTGGHQYCGYSSTSPVNMQIDLSETFPEYEYDAETNVLRCGVSHALGSWAKMNHDHGIYLPMGVCAYVNLGGHVHTGGWGMVARSHGLLARSRVSVRHHTRQRREGTNRAA</sequence>
<protein>
    <submittedName>
        <fullName evidence="7">FAD-binding protein</fullName>
    </submittedName>
</protein>